<evidence type="ECO:0000256" key="2">
    <source>
        <dbReference type="SAM" id="SignalP"/>
    </source>
</evidence>
<feature type="signal peptide" evidence="2">
    <location>
        <begin position="1"/>
        <end position="19"/>
    </location>
</feature>
<dbReference type="EMBL" id="CDPU01000044">
    <property type="protein sequence ID" value="CEO54606.1"/>
    <property type="molecule type" value="Genomic_DNA"/>
</dbReference>
<keyword evidence="2" id="KW-0732">Signal</keyword>
<gene>
    <name evidence="3" type="ORF">BN869_000010664_1</name>
</gene>
<reference evidence="3" key="1">
    <citation type="submission" date="2015-01" db="EMBL/GenBank/DDBJ databases">
        <authorList>
            <person name="Durling Mikael"/>
        </authorList>
    </citation>
    <scope>NUCLEOTIDE SEQUENCE</scope>
</reference>
<sequence length="589" mass="59916">MRFSILAPAFAGLISIAQATLPNLAGKNTHATCDLAKSWANEVLYKGIAGPKTETTPATSLDLILKEAQVSGDVSLKALDNFLVQPTVRLSLAGVKAYVEIDLSASAAVFQTVELFASGELSVDTELLELDLGAAFALDLIVGVSAAIDVYAGFYISFGEGDYIDISVASKEIIETKLDGLVSKALPVSVGAEVDLSAAIELELGLRLRSHISVGAEVELLDIDLVEAGAEISLWADLCHYTIVLVETAECALSVSNEFILNLGLSVGVNVEALDILDITAAPSITITIARGDKGVECLPGRTFSNPNTPPKVTATLKLAQPITSGGFVTSETTVTKQYTITSCHASVQNCPASQTQQIVTETVVPTVTVCPISQGGSANISTTTSSPKPVRTITETLTTIVPCEPTTSTYTPPATPAEIVVPTVTITGTTTVCPVTTGVSQTHAPTAPVSQPGNGAISVPVTTPIHSESAAPSVTPINPANPGNEAAGPSAPAPSVIHTPGPIVSSSPVGDTPAPGAPGIPSPIPAYPQPNNTLTSVVIASPSNYLPTIVTPTAGNPTVAPSGPSQAGAGSVKVGLALLAPAIVALLA</sequence>
<proteinExistence type="predicted"/>
<feature type="chain" id="PRO_5005424402" evidence="2">
    <location>
        <begin position="20"/>
        <end position="589"/>
    </location>
</feature>
<dbReference type="AlphaFoldDB" id="A0A0B7KIT8"/>
<evidence type="ECO:0000313" key="3">
    <source>
        <dbReference type="EMBL" id="CEO54606.1"/>
    </source>
</evidence>
<accession>A0A0B7KIT8</accession>
<feature type="region of interest" description="Disordered" evidence="1">
    <location>
        <begin position="468"/>
        <end position="494"/>
    </location>
</feature>
<protein>
    <submittedName>
        <fullName evidence="3">Uncharacterized protein</fullName>
    </submittedName>
</protein>
<feature type="compositionally biased region" description="Polar residues" evidence="1">
    <location>
        <begin position="468"/>
        <end position="479"/>
    </location>
</feature>
<evidence type="ECO:0000256" key="1">
    <source>
        <dbReference type="SAM" id="MobiDB-lite"/>
    </source>
</evidence>
<organism evidence="3">
    <name type="scientific">Bionectria ochroleuca</name>
    <name type="common">Gliocladium roseum</name>
    <dbReference type="NCBI Taxonomy" id="29856"/>
    <lineage>
        <taxon>Eukaryota</taxon>
        <taxon>Fungi</taxon>
        <taxon>Dikarya</taxon>
        <taxon>Ascomycota</taxon>
        <taxon>Pezizomycotina</taxon>
        <taxon>Sordariomycetes</taxon>
        <taxon>Hypocreomycetidae</taxon>
        <taxon>Hypocreales</taxon>
        <taxon>Bionectriaceae</taxon>
        <taxon>Clonostachys</taxon>
    </lineage>
</organism>
<name>A0A0B7KIT8_BIOOC</name>